<keyword evidence="7" id="KW-0378">Hydrolase</keyword>
<dbReference type="Pfam" id="PF00664">
    <property type="entry name" value="ABC_membrane"/>
    <property type="match status" value="1"/>
</dbReference>
<feature type="transmembrane region" description="Helical" evidence="14">
    <location>
        <begin position="345"/>
        <end position="362"/>
    </location>
</feature>
<dbReference type="SMART" id="SM00382">
    <property type="entry name" value="AAA"/>
    <property type="match status" value="1"/>
</dbReference>
<comment type="caution">
    <text evidence="18">The sequence shown here is derived from an EMBL/GenBank/DDBJ whole genome shotgun (WGS) entry which is preliminary data.</text>
</comment>
<evidence type="ECO:0000313" key="19">
    <source>
        <dbReference type="Proteomes" id="UP000215181"/>
    </source>
</evidence>
<dbReference type="Gene3D" id="1.20.1560.10">
    <property type="entry name" value="ABC transporter type 1, transmembrane domain"/>
    <property type="match status" value="1"/>
</dbReference>
<dbReference type="Pfam" id="PF03412">
    <property type="entry name" value="Peptidase_C39"/>
    <property type="match status" value="1"/>
</dbReference>
<dbReference type="GO" id="GO:0006508">
    <property type="term" value="P:proteolysis"/>
    <property type="evidence" value="ECO:0007669"/>
    <property type="project" value="InterPro"/>
</dbReference>
<dbReference type="InterPro" id="IPR017750">
    <property type="entry name" value="ATPase_T1SS"/>
</dbReference>
<dbReference type="FunFam" id="3.40.50.300:FF:000299">
    <property type="entry name" value="ABC transporter ATP-binding protein/permease"/>
    <property type="match status" value="1"/>
</dbReference>
<evidence type="ECO:0000256" key="4">
    <source>
        <dbReference type="ARBA" id="ARBA00022692"/>
    </source>
</evidence>
<dbReference type="GO" id="GO:0008233">
    <property type="term" value="F:peptidase activity"/>
    <property type="evidence" value="ECO:0007669"/>
    <property type="project" value="InterPro"/>
</dbReference>
<dbReference type="GO" id="GO:0031640">
    <property type="term" value="P:killing of cells of another organism"/>
    <property type="evidence" value="ECO:0007669"/>
    <property type="project" value="UniProtKB-KW"/>
</dbReference>
<dbReference type="Pfam" id="PF00005">
    <property type="entry name" value="ABC_tran"/>
    <property type="match status" value="1"/>
</dbReference>
<gene>
    <name evidence="18" type="ORF">CGK74_12110</name>
</gene>
<evidence type="ECO:0000256" key="9">
    <source>
        <dbReference type="ARBA" id="ARBA00022989"/>
    </source>
</evidence>
<feature type="domain" description="ABC transmembrane type-1" evidence="16">
    <location>
        <begin position="211"/>
        <end position="489"/>
    </location>
</feature>
<evidence type="ECO:0000256" key="14">
    <source>
        <dbReference type="SAM" id="Phobius"/>
    </source>
</evidence>
<evidence type="ECO:0000259" key="15">
    <source>
        <dbReference type="PROSITE" id="PS50893"/>
    </source>
</evidence>
<comment type="similarity">
    <text evidence="12">Belongs to the ABC transporter superfamily. Cyclolysin exporter (TC 3.A.1.109.2) family.</text>
</comment>
<dbReference type="InterPro" id="IPR011527">
    <property type="entry name" value="ABC1_TM_dom"/>
</dbReference>
<dbReference type="InterPro" id="IPR005074">
    <property type="entry name" value="Peptidase_C39"/>
</dbReference>
<dbReference type="Proteomes" id="UP000215181">
    <property type="component" value="Unassembled WGS sequence"/>
</dbReference>
<dbReference type="GO" id="GO:0015421">
    <property type="term" value="F:ABC-type oligopeptide transporter activity"/>
    <property type="evidence" value="ECO:0007669"/>
    <property type="project" value="TreeGrafter"/>
</dbReference>
<dbReference type="InterPro" id="IPR036640">
    <property type="entry name" value="ABC1_TM_sf"/>
</dbReference>
<evidence type="ECO:0000259" key="16">
    <source>
        <dbReference type="PROSITE" id="PS50929"/>
    </source>
</evidence>
<dbReference type="SUPFAM" id="SSF52540">
    <property type="entry name" value="P-loop containing nucleoside triphosphate hydrolases"/>
    <property type="match status" value="1"/>
</dbReference>
<dbReference type="GO" id="GO:0005524">
    <property type="term" value="F:ATP binding"/>
    <property type="evidence" value="ECO:0007669"/>
    <property type="project" value="UniProtKB-KW"/>
</dbReference>
<evidence type="ECO:0000256" key="5">
    <source>
        <dbReference type="ARBA" id="ARBA00022735"/>
    </source>
</evidence>
<keyword evidence="2" id="KW-0813">Transport</keyword>
<dbReference type="CDD" id="cd03245">
    <property type="entry name" value="ABCC_bacteriocin_exporters"/>
    <property type="match status" value="1"/>
</dbReference>
<evidence type="ECO:0000256" key="11">
    <source>
        <dbReference type="ARBA" id="ARBA00055355"/>
    </source>
</evidence>
<evidence type="ECO:0000256" key="6">
    <source>
        <dbReference type="ARBA" id="ARBA00022741"/>
    </source>
</evidence>
<dbReference type="InterPro" id="IPR003593">
    <property type="entry name" value="AAA+_ATPase"/>
</dbReference>
<dbReference type="Gene3D" id="3.40.50.300">
    <property type="entry name" value="P-loop containing nucleotide triphosphate hydrolases"/>
    <property type="match status" value="1"/>
</dbReference>
<evidence type="ECO:0000259" key="17">
    <source>
        <dbReference type="PROSITE" id="PS50990"/>
    </source>
</evidence>
<keyword evidence="10 14" id="KW-0472">Membrane</keyword>
<dbReference type="NCBIfam" id="TIGR03375">
    <property type="entry name" value="type_I_sec_LssB"/>
    <property type="match status" value="1"/>
</dbReference>
<protein>
    <recommendedName>
        <fullName evidence="13">Cyclolysin secretion/processing ATP-binding protein CyaB</fullName>
    </recommendedName>
</protein>
<dbReference type="PROSITE" id="PS50929">
    <property type="entry name" value="ABC_TM1F"/>
    <property type="match status" value="1"/>
</dbReference>
<comment type="subcellular location">
    <subcellularLocation>
        <location evidence="1">Cell membrane</location>
        <topology evidence="1">Multi-pass membrane protein</topology>
    </subcellularLocation>
</comment>
<dbReference type="SUPFAM" id="SSF90123">
    <property type="entry name" value="ABC transporter transmembrane region"/>
    <property type="match status" value="1"/>
</dbReference>
<evidence type="ECO:0000256" key="13">
    <source>
        <dbReference type="ARBA" id="ARBA00072252"/>
    </source>
</evidence>
<keyword evidence="19" id="KW-1185">Reference proteome</keyword>
<dbReference type="CDD" id="cd02421">
    <property type="entry name" value="Peptidase_C39_likeD"/>
    <property type="match status" value="1"/>
</dbReference>
<feature type="transmembrane region" description="Helical" evidence="14">
    <location>
        <begin position="211"/>
        <end position="233"/>
    </location>
</feature>
<keyword evidence="5" id="KW-0204">Cytolysis</keyword>
<dbReference type="EMBL" id="NOIH01000014">
    <property type="protein sequence ID" value="OYD53427.1"/>
    <property type="molecule type" value="Genomic_DNA"/>
</dbReference>
<feature type="transmembrane region" description="Helical" evidence="14">
    <location>
        <begin position="317"/>
        <end position="339"/>
    </location>
</feature>
<dbReference type="InterPro" id="IPR017871">
    <property type="entry name" value="ABC_transporter-like_CS"/>
</dbReference>
<evidence type="ECO:0000256" key="2">
    <source>
        <dbReference type="ARBA" id="ARBA00022448"/>
    </source>
</evidence>
<dbReference type="PROSITE" id="PS50990">
    <property type="entry name" value="PEPTIDASE_C39"/>
    <property type="match status" value="1"/>
</dbReference>
<evidence type="ECO:0000256" key="10">
    <source>
        <dbReference type="ARBA" id="ARBA00023136"/>
    </source>
</evidence>
<evidence type="ECO:0000256" key="8">
    <source>
        <dbReference type="ARBA" id="ARBA00022840"/>
    </source>
</evidence>
<keyword evidence="3" id="KW-1003">Cell membrane</keyword>
<sequence>MERGFDNESRHGFDDFIVRKPEAVDSVGCIEAPQPSPQVRHVHGAGDAGASRQTRANDLLECLLVLANLHGLTATADSLLAGLPVGPDGLTPSLFDRAARRANMSSQVVAASLDALNRALLPAILLLRDNRACVLAGWTEDGARARLIFPELGDTAVELPRAELEAIYAGRTLYARPRVHFDARAPEVTTRKGAHWFWSEIAANRSLYRDVLVAAFLINLFAIGMPLFVMNVYDRVVPNQAFETLWVLAAGLMIVLVGEVALRTLRGHFVDLASSRADVRISTHIMERVLGMRMEERPASAGSFAANLRAFESVRDFIGSATVVAFVDLPFALLFLLVIAWIAPLMILPFAIGVTLLALYAATMQRRMRELAETTYRASAARNAGLVEGLVGLEAVKTQVAESVIQRRWEQSVALLSHATARLRLLASSAMNGAAFVQQTVSVAMIALGVYLIADGKLSMGGLIACYLLSSRAMAPAGQVVGLLMQYHNAFTALRSLDQMMAREVERPEGRGFISRGHLRGDIEFRDVAFSYPGQTAEALRNVSFRIRAGEHVAIIGRVGSGKSTIEKLILGLYRPTQGAVLVDGIDLRQLDPAELRRQIGYVSQDVTLFYGTLRDNITFGVPFAEDEDVVRAAGIGGILEHANAHPQGFDMPVGERGESLSGGQRQAVGIARAVVHSPSILLLDEPTAAMDHTSEEQVKQRLGEFVHGRTMVVVTHRNSLLDLVDRIIVIDGGRVVADGPRKQVMDALRQGRVGRAS</sequence>
<reference evidence="18 19" key="1">
    <citation type="submission" date="2017-07" db="EMBL/GenBank/DDBJ databases">
        <title>Thauera sp. KNDSS-Mac4 genome sequence and assembly.</title>
        <authorList>
            <person name="Mayilraj S."/>
        </authorList>
    </citation>
    <scope>NUCLEOTIDE SEQUENCE [LARGE SCALE GENOMIC DNA]</scope>
    <source>
        <strain evidence="18 19">KNDSS-Mac4</strain>
    </source>
</reference>
<dbReference type="PROSITE" id="PS00211">
    <property type="entry name" value="ABC_TRANSPORTER_1"/>
    <property type="match status" value="1"/>
</dbReference>
<dbReference type="InterPro" id="IPR039421">
    <property type="entry name" value="Type_1_exporter"/>
</dbReference>
<dbReference type="PANTHER" id="PTHR43394:SF1">
    <property type="entry name" value="ATP-BINDING CASSETTE SUB-FAMILY B MEMBER 10, MITOCHONDRIAL"/>
    <property type="match status" value="1"/>
</dbReference>
<feature type="domain" description="ABC transporter" evidence="15">
    <location>
        <begin position="523"/>
        <end position="758"/>
    </location>
</feature>
<proteinExistence type="inferred from homology"/>
<dbReference type="AlphaFoldDB" id="A0A235EXX6"/>
<dbReference type="Gene3D" id="3.90.70.10">
    <property type="entry name" value="Cysteine proteinases"/>
    <property type="match status" value="1"/>
</dbReference>
<keyword evidence="4 14" id="KW-0812">Transmembrane</keyword>
<keyword evidence="9 14" id="KW-1133">Transmembrane helix</keyword>
<evidence type="ECO:0000256" key="3">
    <source>
        <dbReference type="ARBA" id="ARBA00022475"/>
    </source>
</evidence>
<evidence type="ECO:0000256" key="12">
    <source>
        <dbReference type="ARBA" id="ARBA00061173"/>
    </source>
</evidence>
<dbReference type="PANTHER" id="PTHR43394">
    <property type="entry name" value="ATP-DEPENDENT PERMEASE MDL1, MITOCHONDRIAL"/>
    <property type="match status" value="1"/>
</dbReference>
<feature type="domain" description="Peptidase C39" evidence="17">
    <location>
        <begin position="52"/>
        <end position="175"/>
    </location>
</feature>
<comment type="function">
    <text evidence="11">Involved in the export of calmodulin-sensitive adenylate cyclase-hemolysin (cyclolysin).</text>
</comment>
<dbReference type="OrthoDB" id="8554730at2"/>
<dbReference type="InterPro" id="IPR027417">
    <property type="entry name" value="P-loop_NTPase"/>
</dbReference>
<feature type="transmembrane region" description="Helical" evidence="14">
    <location>
        <begin position="245"/>
        <end position="262"/>
    </location>
</feature>
<organism evidence="18 19">
    <name type="scientific">Thauera propionica</name>
    <dbReference type="NCBI Taxonomy" id="2019431"/>
    <lineage>
        <taxon>Bacteria</taxon>
        <taxon>Pseudomonadati</taxon>
        <taxon>Pseudomonadota</taxon>
        <taxon>Betaproteobacteria</taxon>
        <taxon>Rhodocyclales</taxon>
        <taxon>Zoogloeaceae</taxon>
        <taxon>Thauera</taxon>
    </lineage>
</organism>
<keyword evidence="6" id="KW-0547">Nucleotide-binding</keyword>
<evidence type="ECO:0000256" key="7">
    <source>
        <dbReference type="ARBA" id="ARBA00022801"/>
    </source>
</evidence>
<keyword evidence="5" id="KW-0354">Hemolysis</keyword>
<dbReference type="PROSITE" id="PS50893">
    <property type="entry name" value="ABC_TRANSPORTER_2"/>
    <property type="match status" value="1"/>
</dbReference>
<accession>A0A235EXX6</accession>
<feature type="transmembrane region" description="Helical" evidence="14">
    <location>
        <begin position="433"/>
        <end position="454"/>
    </location>
</feature>
<name>A0A235EXX6_9RHOO</name>
<keyword evidence="8" id="KW-0067">ATP-binding</keyword>
<dbReference type="InterPro" id="IPR003439">
    <property type="entry name" value="ABC_transporter-like_ATP-bd"/>
</dbReference>
<dbReference type="GO" id="GO:0005886">
    <property type="term" value="C:plasma membrane"/>
    <property type="evidence" value="ECO:0007669"/>
    <property type="project" value="UniProtKB-SubCell"/>
</dbReference>
<dbReference type="CDD" id="cd18587">
    <property type="entry name" value="ABC_6TM_LapB_like"/>
    <property type="match status" value="1"/>
</dbReference>
<evidence type="ECO:0000313" key="18">
    <source>
        <dbReference type="EMBL" id="OYD53427.1"/>
    </source>
</evidence>
<evidence type="ECO:0000256" key="1">
    <source>
        <dbReference type="ARBA" id="ARBA00004651"/>
    </source>
</evidence>
<dbReference type="GO" id="GO:0016887">
    <property type="term" value="F:ATP hydrolysis activity"/>
    <property type="evidence" value="ECO:0007669"/>
    <property type="project" value="InterPro"/>
</dbReference>